<reference evidence="6 7" key="1">
    <citation type="submission" date="2021-08" db="EMBL/GenBank/DDBJ databases">
        <authorList>
            <person name="Tuo L."/>
        </authorList>
    </citation>
    <scope>NUCLEOTIDE SEQUENCE [LARGE SCALE GENOMIC DNA]</scope>
    <source>
        <strain evidence="6 7">JCM 31229</strain>
    </source>
</reference>
<keyword evidence="1" id="KW-0805">Transcription regulation</keyword>
<keyword evidence="3" id="KW-0804">Transcription</keyword>
<dbReference type="Proteomes" id="UP000706039">
    <property type="component" value="Unassembled WGS sequence"/>
</dbReference>
<dbReference type="PRINTS" id="PR00455">
    <property type="entry name" value="HTHTETR"/>
</dbReference>
<proteinExistence type="predicted"/>
<evidence type="ECO:0000259" key="5">
    <source>
        <dbReference type="PROSITE" id="PS50977"/>
    </source>
</evidence>
<keyword evidence="2 4" id="KW-0238">DNA-binding</keyword>
<dbReference type="InterPro" id="IPR050109">
    <property type="entry name" value="HTH-type_TetR-like_transc_reg"/>
</dbReference>
<dbReference type="Gene3D" id="1.10.357.10">
    <property type="entry name" value="Tetracycline Repressor, domain 2"/>
    <property type="match status" value="1"/>
</dbReference>
<name>A0ABS7PS21_9SPHN</name>
<evidence type="ECO:0000313" key="6">
    <source>
        <dbReference type="EMBL" id="MBY8824141.1"/>
    </source>
</evidence>
<evidence type="ECO:0000256" key="1">
    <source>
        <dbReference type="ARBA" id="ARBA00023015"/>
    </source>
</evidence>
<dbReference type="PANTHER" id="PTHR30055:SF234">
    <property type="entry name" value="HTH-TYPE TRANSCRIPTIONAL REGULATOR BETI"/>
    <property type="match status" value="1"/>
</dbReference>
<sequence length="224" mass="25019">MPARPQQARSRETRRKLLSAAIESVSELGYAGATMDQVVERAGVSRGAQMHHFPTKSLLMQAAFTEMLDAMIEDLAAQTERIRKRQQKPSAVFRHLWKTYFSNRLFAVTIELIVASRTDGELRNVLSPVTERFHRQIDDCFGVIQSDDTASAPNVGIVVNLTMSLLRGMGVQTVLYDRPEAFRKQLSDWLSIVEQFLDQDTDMTSVEARSPGFGSAPGRPECSG</sequence>
<feature type="domain" description="HTH tetR-type" evidence="5">
    <location>
        <begin position="11"/>
        <end position="71"/>
    </location>
</feature>
<evidence type="ECO:0000313" key="7">
    <source>
        <dbReference type="Proteomes" id="UP000706039"/>
    </source>
</evidence>
<feature type="DNA-binding region" description="H-T-H motif" evidence="4">
    <location>
        <begin position="34"/>
        <end position="53"/>
    </location>
</feature>
<evidence type="ECO:0000256" key="3">
    <source>
        <dbReference type="ARBA" id="ARBA00023163"/>
    </source>
</evidence>
<dbReference type="EMBL" id="JAINVV010000008">
    <property type="protein sequence ID" value="MBY8824141.1"/>
    <property type="molecule type" value="Genomic_DNA"/>
</dbReference>
<dbReference type="SUPFAM" id="SSF46689">
    <property type="entry name" value="Homeodomain-like"/>
    <property type="match status" value="1"/>
</dbReference>
<protein>
    <submittedName>
        <fullName evidence="6">TetR/AcrR family transcriptional regulator</fullName>
    </submittedName>
</protein>
<dbReference type="InterPro" id="IPR009057">
    <property type="entry name" value="Homeodomain-like_sf"/>
</dbReference>
<dbReference type="Pfam" id="PF00440">
    <property type="entry name" value="TetR_N"/>
    <property type="match status" value="1"/>
</dbReference>
<dbReference type="RefSeq" id="WP_222991228.1">
    <property type="nucleotide sequence ID" value="NZ_JAINVV010000008.1"/>
</dbReference>
<comment type="caution">
    <text evidence="6">The sequence shown here is derived from an EMBL/GenBank/DDBJ whole genome shotgun (WGS) entry which is preliminary data.</text>
</comment>
<keyword evidence="7" id="KW-1185">Reference proteome</keyword>
<dbReference type="InterPro" id="IPR001647">
    <property type="entry name" value="HTH_TetR"/>
</dbReference>
<dbReference type="PROSITE" id="PS50977">
    <property type="entry name" value="HTH_TETR_2"/>
    <property type="match status" value="1"/>
</dbReference>
<accession>A0ABS7PS21</accession>
<organism evidence="6 7">
    <name type="scientific">Sphingomonas colocasiae</name>
    <dbReference type="NCBI Taxonomy" id="1848973"/>
    <lineage>
        <taxon>Bacteria</taxon>
        <taxon>Pseudomonadati</taxon>
        <taxon>Pseudomonadota</taxon>
        <taxon>Alphaproteobacteria</taxon>
        <taxon>Sphingomonadales</taxon>
        <taxon>Sphingomonadaceae</taxon>
        <taxon>Sphingomonas</taxon>
    </lineage>
</organism>
<evidence type="ECO:0000256" key="4">
    <source>
        <dbReference type="PROSITE-ProRule" id="PRU00335"/>
    </source>
</evidence>
<gene>
    <name evidence="6" type="ORF">K7G82_17690</name>
</gene>
<dbReference type="PANTHER" id="PTHR30055">
    <property type="entry name" value="HTH-TYPE TRANSCRIPTIONAL REGULATOR RUTR"/>
    <property type="match status" value="1"/>
</dbReference>
<evidence type="ECO:0000256" key="2">
    <source>
        <dbReference type="ARBA" id="ARBA00023125"/>
    </source>
</evidence>